<evidence type="ECO:0000313" key="3">
    <source>
        <dbReference type="Proteomes" id="UP001319827"/>
    </source>
</evidence>
<dbReference type="RefSeq" id="WP_221250180.1">
    <property type="nucleotide sequence ID" value="NZ_AP024355.1"/>
</dbReference>
<gene>
    <name evidence="2" type="ORF">DESUT3_38680</name>
</gene>
<keyword evidence="1" id="KW-0732">Signal</keyword>
<dbReference type="Gene3D" id="2.40.160.10">
    <property type="entry name" value="Porin"/>
    <property type="match status" value="1"/>
</dbReference>
<organism evidence="2 3">
    <name type="scientific">Desulfuromonas versatilis</name>
    <dbReference type="NCBI Taxonomy" id="2802975"/>
    <lineage>
        <taxon>Bacteria</taxon>
        <taxon>Pseudomonadati</taxon>
        <taxon>Thermodesulfobacteriota</taxon>
        <taxon>Desulfuromonadia</taxon>
        <taxon>Desulfuromonadales</taxon>
        <taxon>Desulfuromonadaceae</taxon>
        <taxon>Desulfuromonas</taxon>
    </lineage>
</organism>
<dbReference type="Proteomes" id="UP001319827">
    <property type="component" value="Chromosome"/>
</dbReference>
<evidence type="ECO:0008006" key="4">
    <source>
        <dbReference type="Google" id="ProtNLM"/>
    </source>
</evidence>
<dbReference type="SUPFAM" id="SSF56935">
    <property type="entry name" value="Porins"/>
    <property type="match status" value="1"/>
</dbReference>
<dbReference type="InterPro" id="IPR010870">
    <property type="entry name" value="Porin_O/P"/>
</dbReference>
<evidence type="ECO:0000256" key="1">
    <source>
        <dbReference type="SAM" id="SignalP"/>
    </source>
</evidence>
<reference evidence="2 3" key="2">
    <citation type="journal article" date="2021" name="Int. J. Syst. Evol. Microbiol.">
        <title>Isolation and Polyphasic Characterization of Desulfuromonas versatilis sp. Nov., an Electrogenic Bacteria Capable of Versatile Metabolism Isolated from a Graphene Oxide-Reducing Enrichment Culture.</title>
        <authorList>
            <person name="Xie L."/>
            <person name="Yoshida N."/>
            <person name="Ishii S."/>
            <person name="Meng L."/>
        </authorList>
    </citation>
    <scope>NUCLEOTIDE SEQUENCE [LARGE SCALE GENOMIC DNA]</scope>
    <source>
        <strain evidence="2 3">NIT-T3</strain>
    </source>
</reference>
<name>A0ABN6E6C9_9BACT</name>
<dbReference type="InterPro" id="IPR023614">
    <property type="entry name" value="Porin_dom_sf"/>
</dbReference>
<keyword evidence="3" id="KW-1185">Reference proteome</keyword>
<reference evidence="2 3" key="1">
    <citation type="journal article" date="2016" name="C (Basel)">
        <title>Selective Growth of and Electricity Production by Marine Exoelectrogenic Bacteria in Self-Aggregated Hydrogel of Microbially Reduced Graphene Oxide.</title>
        <authorList>
            <person name="Yoshida N."/>
            <person name="Goto Y."/>
            <person name="Miyata Y."/>
        </authorList>
    </citation>
    <scope>NUCLEOTIDE SEQUENCE [LARGE SCALE GENOMIC DNA]</scope>
    <source>
        <strain evidence="2 3">NIT-T3</strain>
    </source>
</reference>
<dbReference type="Pfam" id="PF07396">
    <property type="entry name" value="Porin_O_P"/>
    <property type="match status" value="1"/>
</dbReference>
<accession>A0ABN6E6C9</accession>
<dbReference type="EMBL" id="AP024355">
    <property type="protein sequence ID" value="BCR06799.1"/>
    <property type="molecule type" value="Genomic_DNA"/>
</dbReference>
<sequence>MKRMLTAALLAAIVAGTGAFAEAKTLEEILKDKGVITEADLKEASEKNDLAYYKPGRGITVESRDGNYTAHIGGRLQARYTFLDEDLGQDESSFTIRRMKIWLQGNVFSKNLTYKYQQNLNETEDAYAAYKFHDAFALQVGQAKAPQGRQELTSSGSQLFIDRSLANDTFNLGRDIGLSAEGEVMDHLLEYMVGVFNGNGPNQGNPNNQHMLAGRIDVNPLGAFKMDEAGWPEDKPLLNIGAAYAMQTMKADDMGEIDGDNDLLDKALDIDGIDAAAFTAAFGNELEWDVWTANLHAKWLGATFGAEYYKLNAEPAVGSDWDADGYYVQAGYQVIPKTLEVALRYSEIDSTDANAFEKFDKSEVQGAVNYYFAKHNAKLQADYTAVSDDLADSNDDNIFRLQAQVIF</sequence>
<feature type="chain" id="PRO_5046608847" description="Phosphate-selective porin O and P" evidence="1">
    <location>
        <begin position="22"/>
        <end position="407"/>
    </location>
</feature>
<evidence type="ECO:0000313" key="2">
    <source>
        <dbReference type="EMBL" id="BCR06799.1"/>
    </source>
</evidence>
<proteinExistence type="predicted"/>
<protein>
    <recommendedName>
        <fullName evidence="4">Phosphate-selective porin O and P</fullName>
    </recommendedName>
</protein>
<feature type="signal peptide" evidence="1">
    <location>
        <begin position="1"/>
        <end position="21"/>
    </location>
</feature>